<keyword evidence="3" id="KW-1185">Reference proteome</keyword>
<evidence type="ECO:0000256" key="1">
    <source>
        <dbReference type="SAM" id="MobiDB-lite"/>
    </source>
</evidence>
<organism evidence="2 3">
    <name type="scientific">Paraburkholderia polaris</name>
    <dbReference type="NCBI Taxonomy" id="2728848"/>
    <lineage>
        <taxon>Bacteria</taxon>
        <taxon>Pseudomonadati</taxon>
        <taxon>Pseudomonadota</taxon>
        <taxon>Betaproteobacteria</taxon>
        <taxon>Burkholderiales</taxon>
        <taxon>Burkholderiaceae</taxon>
        <taxon>Paraburkholderia</taxon>
    </lineage>
</organism>
<gene>
    <name evidence="2" type="ORF">HHL24_34530</name>
</gene>
<evidence type="ECO:0000313" key="2">
    <source>
        <dbReference type="EMBL" id="NMM03016.1"/>
    </source>
</evidence>
<dbReference type="SUPFAM" id="SSF69047">
    <property type="entry name" value="Hypothetical protein YjbJ"/>
    <property type="match status" value="1"/>
</dbReference>
<accession>A0A848IPV4</accession>
<proteinExistence type="predicted"/>
<reference evidence="2 3" key="1">
    <citation type="submission" date="2020-04" db="EMBL/GenBank/DDBJ databases">
        <title>Paraburkholderia sp. RP-4-7 isolated from soil.</title>
        <authorList>
            <person name="Dahal R.H."/>
        </authorList>
    </citation>
    <scope>NUCLEOTIDE SEQUENCE [LARGE SCALE GENOMIC DNA]</scope>
    <source>
        <strain evidence="2 3">RP-4-7</strain>
    </source>
</reference>
<dbReference type="EMBL" id="JABBGJ010000047">
    <property type="protein sequence ID" value="NMM03016.1"/>
    <property type="molecule type" value="Genomic_DNA"/>
</dbReference>
<dbReference type="RefSeq" id="WP_169489773.1">
    <property type="nucleotide sequence ID" value="NZ_JABBGJ010000047.1"/>
</dbReference>
<dbReference type="Proteomes" id="UP000544134">
    <property type="component" value="Unassembled WGS sequence"/>
</dbReference>
<name>A0A848IPV4_9BURK</name>
<evidence type="ECO:0000313" key="3">
    <source>
        <dbReference type="Proteomes" id="UP000544134"/>
    </source>
</evidence>
<feature type="region of interest" description="Disordered" evidence="1">
    <location>
        <begin position="37"/>
        <end position="56"/>
    </location>
</feature>
<comment type="caution">
    <text evidence="2">The sequence shown here is derived from an EMBL/GenBank/DDBJ whole genome shotgun (WGS) entry which is preliminary data.</text>
</comment>
<dbReference type="AlphaFoldDB" id="A0A848IPV4"/>
<sequence length="56" mass="6171">MTEEWMKGCGEEAKWKVKEVVGKAIGDETITLKRQTEKALGKTQATHGQAKAPLKT</sequence>
<dbReference type="InterPro" id="IPR036629">
    <property type="entry name" value="YjbJ_sf"/>
</dbReference>
<protein>
    <submittedName>
        <fullName evidence="2">CsbD family protein</fullName>
    </submittedName>
</protein>